<feature type="compositionally biased region" description="Basic and acidic residues" evidence="1">
    <location>
        <begin position="122"/>
        <end position="136"/>
    </location>
</feature>
<protein>
    <submittedName>
        <fullName evidence="3">Beta-propeller domain-containing protein</fullName>
    </submittedName>
</protein>
<feature type="transmembrane region" description="Helical" evidence="2">
    <location>
        <begin position="51"/>
        <end position="71"/>
    </location>
</feature>
<feature type="region of interest" description="Disordered" evidence="1">
    <location>
        <begin position="122"/>
        <end position="169"/>
    </location>
</feature>
<comment type="caution">
    <text evidence="3">The sequence shown here is derived from an EMBL/GenBank/DDBJ whole genome shotgun (WGS) entry which is preliminary data.</text>
</comment>
<feature type="compositionally biased region" description="Polar residues" evidence="1">
    <location>
        <begin position="143"/>
        <end position="161"/>
    </location>
</feature>
<keyword evidence="2" id="KW-1133">Transmembrane helix</keyword>
<keyword evidence="2" id="KW-0812">Transmembrane</keyword>
<keyword evidence="2" id="KW-0472">Membrane</keyword>
<dbReference type="Proteomes" id="UP000597877">
    <property type="component" value="Unassembled WGS sequence"/>
</dbReference>
<name>A0ABR7F0U1_9FIRM</name>
<evidence type="ECO:0000313" key="3">
    <source>
        <dbReference type="EMBL" id="MBC5667224.1"/>
    </source>
</evidence>
<keyword evidence="4" id="KW-1185">Reference proteome</keyword>
<evidence type="ECO:0000256" key="2">
    <source>
        <dbReference type="SAM" id="Phobius"/>
    </source>
</evidence>
<organism evidence="3 4">
    <name type="scientific">Eubacterium segne</name>
    <dbReference type="NCBI Taxonomy" id="2763045"/>
    <lineage>
        <taxon>Bacteria</taxon>
        <taxon>Bacillati</taxon>
        <taxon>Bacillota</taxon>
        <taxon>Clostridia</taxon>
        <taxon>Eubacteriales</taxon>
        <taxon>Eubacteriaceae</taxon>
        <taxon>Eubacterium</taxon>
    </lineage>
</organism>
<evidence type="ECO:0000313" key="4">
    <source>
        <dbReference type="Proteomes" id="UP000597877"/>
    </source>
</evidence>
<dbReference type="RefSeq" id="WP_118588727.1">
    <property type="nucleotide sequence ID" value="NZ_JACOOZ010000002.1"/>
</dbReference>
<gene>
    <name evidence="3" type="ORF">H8S00_04395</name>
</gene>
<dbReference type="Pfam" id="PF09826">
    <property type="entry name" value="Beta_propel"/>
    <property type="match status" value="1"/>
</dbReference>
<dbReference type="EMBL" id="JACOOZ010000002">
    <property type="protein sequence ID" value="MBC5667224.1"/>
    <property type="molecule type" value="Genomic_DNA"/>
</dbReference>
<sequence length="731" mass="82971">MSRNFEDFDEKNIEIAKMLINDSEKITIDEKTNEKIIKSIRNGRKKKFTGIYKMATAVAACIVLVAGMTIWNHVNTKEVYRSSGEKMYADNYATLSKINKNVQGGKFADSYDEIKSRLKEEVPGYKDNERGVKKSTDAATDGISRSTGTGKNNYSKTNEQTEGVHEGDSVKTDGKYIYTLTEKCKKNGEFAYNKVVITEATNGNMKNISTIMFDEKTVGKQTSVREIYVENNRLVAIASTINRIATCGVVDDVIARNKKSKTYILIYDISDIKNPKLISKNNQDGSVAETRIVNGYLYTISSWDADKDDCIPYVNEKKVECKDIFIPDVSEDNSYSIITSINIDTAKKIENSVSVLGSSSDVYVSGNNIYLISQVFDEEDVSDDENYKAKIDKYVKNKKIDLNKKTKIKYHYALDKIKADTKKRQVKAIKRSDKSEIIKYSYKDGKITFIAGTGINGRIDDRFSLDEKDGYLRLVAHVSEGVTLEDSYVYYKDGKQVDDECIDDKVITSTENNSVYTFDSAMKKKGEILGLAKNEDIYAARYLGNYGYFVTYEQTDPLFTVDFTDMANPKITGALKIPGYSDYLQMFDENNMLGIGVNDENEPSKLKIDMYGISGKKAERKASYTVKKESDSDALYDSKALLADSEKNIIGIPVYEDNYSDEYYSEDVYYYLFKYENNRFKQLLRLKLGEQEYSDVRGFYIDNYLYVTDCSKAIWAVNMADYSVKGKISIK</sequence>
<evidence type="ECO:0000256" key="1">
    <source>
        <dbReference type="SAM" id="MobiDB-lite"/>
    </source>
</evidence>
<dbReference type="InterPro" id="IPR019198">
    <property type="entry name" value="Beta_propeller_containing"/>
</dbReference>
<reference evidence="3 4" key="1">
    <citation type="submission" date="2020-08" db="EMBL/GenBank/DDBJ databases">
        <title>Genome public.</title>
        <authorList>
            <person name="Liu C."/>
            <person name="Sun Q."/>
        </authorList>
    </citation>
    <scope>NUCLEOTIDE SEQUENCE [LARGE SCALE GENOMIC DNA]</scope>
    <source>
        <strain evidence="3 4">BX4</strain>
    </source>
</reference>
<accession>A0ABR7F0U1</accession>
<proteinExistence type="predicted"/>